<sequence>MTIVNAKKPIYDVEGNKIQISEKLTENEYELAKRKLQPYIPMFTQEPEQIEVARVSGQVLELIDFEPTKRRNFQLAYRERIELIKLLKALEKAGVIKKQKSRYESPVFLKKKPDGSYRLLVDYRAVNKKVKKDNNRVPNIDSIWPHMRDMKYFTSLDLNSGYFQIPITEESKELTGINVDGQGYVFNSIPQGMTCSPSIFQTIMMEIFEKILWEKVVCYLDDICVYGKNFNECVNNTIEVLNILNNKEVDASAYAIGAILCQLNPKTKEKFIIGYFSEKLSDDKKHLCSFDLEMLAVTRACQFFRYYLLGHKFIIYTDHQPLIFQNRFLIPSPRLSRLLSKLCEFNFEIKHIAGKNN</sequence>
<feature type="domain" description="Reverse transcriptase" evidence="1">
    <location>
        <begin position="91"/>
        <end position="277"/>
    </location>
</feature>
<reference evidence="2 3" key="2">
    <citation type="submission" date="2018-11" db="EMBL/GenBank/DDBJ databases">
        <authorList>
            <consortium name="Pathogen Informatics"/>
        </authorList>
    </citation>
    <scope>NUCLEOTIDE SEQUENCE [LARGE SCALE GENOMIC DNA]</scope>
</reference>
<dbReference type="PROSITE" id="PS50878">
    <property type="entry name" value="RT_POL"/>
    <property type="match status" value="1"/>
</dbReference>
<dbReference type="EMBL" id="UZAG01003177">
    <property type="protein sequence ID" value="VDO14912.1"/>
    <property type="molecule type" value="Genomic_DNA"/>
</dbReference>
<dbReference type="InterPro" id="IPR051320">
    <property type="entry name" value="Viral_Replic_Matur_Polypro"/>
</dbReference>
<evidence type="ECO:0000313" key="4">
    <source>
        <dbReference type="WBParaSite" id="BTMF_0000419601-mRNA-1"/>
    </source>
</evidence>
<protein>
    <submittedName>
        <fullName evidence="4">Reverse transcriptase domain-containing protein</fullName>
    </submittedName>
</protein>
<dbReference type="PANTHER" id="PTHR33064">
    <property type="entry name" value="POL PROTEIN"/>
    <property type="match status" value="1"/>
</dbReference>
<dbReference type="CDD" id="cd09274">
    <property type="entry name" value="RNase_HI_RT_Ty3"/>
    <property type="match status" value="1"/>
</dbReference>
<dbReference type="WBParaSite" id="BTMF_0000419601-mRNA-1">
    <property type="protein sequence ID" value="BTMF_0000419601-mRNA-1"/>
    <property type="gene ID" value="BTMF_0000419601"/>
</dbReference>
<dbReference type="InterPro" id="IPR000477">
    <property type="entry name" value="RT_dom"/>
</dbReference>
<organism evidence="4">
    <name type="scientific">Brugia timori</name>
    <dbReference type="NCBI Taxonomy" id="42155"/>
    <lineage>
        <taxon>Eukaryota</taxon>
        <taxon>Metazoa</taxon>
        <taxon>Ecdysozoa</taxon>
        <taxon>Nematoda</taxon>
        <taxon>Chromadorea</taxon>
        <taxon>Rhabditida</taxon>
        <taxon>Spirurina</taxon>
        <taxon>Spiruromorpha</taxon>
        <taxon>Filarioidea</taxon>
        <taxon>Onchocercidae</taxon>
        <taxon>Brugia</taxon>
    </lineage>
</organism>
<evidence type="ECO:0000313" key="3">
    <source>
        <dbReference type="Proteomes" id="UP000280834"/>
    </source>
</evidence>
<dbReference type="STRING" id="42155.A0A0R3QCW6"/>
<keyword evidence="3" id="KW-1185">Reference proteome</keyword>
<reference evidence="4" key="1">
    <citation type="submission" date="2017-02" db="UniProtKB">
        <authorList>
            <consortium name="WormBaseParasite"/>
        </authorList>
    </citation>
    <scope>IDENTIFICATION</scope>
</reference>
<dbReference type="Pfam" id="PF00078">
    <property type="entry name" value="RVT_1"/>
    <property type="match status" value="1"/>
</dbReference>
<dbReference type="Gene3D" id="3.10.10.10">
    <property type="entry name" value="HIV Type 1 Reverse Transcriptase, subunit A, domain 1"/>
    <property type="match status" value="1"/>
</dbReference>
<accession>A0A0R3QCW6</accession>
<dbReference type="GO" id="GO:0004190">
    <property type="term" value="F:aspartic-type endopeptidase activity"/>
    <property type="evidence" value="ECO:0007669"/>
    <property type="project" value="UniProtKB-KW"/>
</dbReference>
<dbReference type="AlphaFoldDB" id="A0A0R3QCW6"/>
<dbReference type="Proteomes" id="UP000280834">
    <property type="component" value="Unassembled WGS sequence"/>
</dbReference>
<name>A0A0R3QCW6_9BILA</name>
<dbReference type="InterPro" id="IPR043502">
    <property type="entry name" value="DNA/RNA_pol_sf"/>
</dbReference>
<evidence type="ECO:0000313" key="2">
    <source>
        <dbReference type="EMBL" id="VDO14912.1"/>
    </source>
</evidence>
<dbReference type="InterPro" id="IPR043128">
    <property type="entry name" value="Rev_trsase/Diguanyl_cyclase"/>
</dbReference>
<gene>
    <name evidence="2" type="ORF">BTMF_LOCUS3498</name>
</gene>
<dbReference type="GO" id="GO:0003964">
    <property type="term" value="F:RNA-directed DNA polymerase activity"/>
    <property type="evidence" value="ECO:0007669"/>
    <property type="project" value="UniProtKB-KW"/>
</dbReference>
<dbReference type="PANTHER" id="PTHR33064:SF37">
    <property type="entry name" value="RIBONUCLEASE H"/>
    <property type="match status" value="1"/>
</dbReference>
<dbReference type="Gene3D" id="3.30.70.270">
    <property type="match status" value="1"/>
</dbReference>
<dbReference type="GO" id="GO:0006508">
    <property type="term" value="P:proteolysis"/>
    <property type="evidence" value="ECO:0007669"/>
    <property type="project" value="UniProtKB-KW"/>
</dbReference>
<dbReference type="SUPFAM" id="SSF56672">
    <property type="entry name" value="DNA/RNA polymerases"/>
    <property type="match status" value="1"/>
</dbReference>
<evidence type="ECO:0000259" key="1">
    <source>
        <dbReference type="PROSITE" id="PS50878"/>
    </source>
</evidence>
<proteinExistence type="predicted"/>
<dbReference type="GO" id="GO:0004519">
    <property type="term" value="F:endonuclease activity"/>
    <property type="evidence" value="ECO:0007669"/>
    <property type="project" value="UniProtKB-KW"/>
</dbReference>
<dbReference type="CDD" id="cd01647">
    <property type="entry name" value="RT_LTR"/>
    <property type="match status" value="1"/>
</dbReference>